<sequence length="20" mass="2235">MPSVKKTTIGIICTWCRCPP</sequence>
<name>A0A0E9Q6K5_ANGAN</name>
<dbReference type="AlphaFoldDB" id="A0A0E9Q6K5"/>
<organism evidence="1">
    <name type="scientific">Anguilla anguilla</name>
    <name type="common">European freshwater eel</name>
    <name type="synonym">Muraena anguilla</name>
    <dbReference type="NCBI Taxonomy" id="7936"/>
    <lineage>
        <taxon>Eukaryota</taxon>
        <taxon>Metazoa</taxon>
        <taxon>Chordata</taxon>
        <taxon>Craniata</taxon>
        <taxon>Vertebrata</taxon>
        <taxon>Euteleostomi</taxon>
        <taxon>Actinopterygii</taxon>
        <taxon>Neopterygii</taxon>
        <taxon>Teleostei</taxon>
        <taxon>Anguilliformes</taxon>
        <taxon>Anguillidae</taxon>
        <taxon>Anguilla</taxon>
    </lineage>
</organism>
<evidence type="ECO:0000313" key="1">
    <source>
        <dbReference type="EMBL" id="JAH12516.1"/>
    </source>
</evidence>
<dbReference type="EMBL" id="GBXM01096061">
    <property type="protein sequence ID" value="JAH12516.1"/>
    <property type="molecule type" value="Transcribed_RNA"/>
</dbReference>
<accession>A0A0E9Q6K5</accession>
<proteinExistence type="predicted"/>
<reference evidence="1" key="1">
    <citation type="submission" date="2014-11" db="EMBL/GenBank/DDBJ databases">
        <authorList>
            <person name="Amaro Gonzalez C."/>
        </authorList>
    </citation>
    <scope>NUCLEOTIDE SEQUENCE</scope>
</reference>
<protein>
    <submittedName>
        <fullName evidence="1">Uncharacterized protein</fullName>
    </submittedName>
</protein>
<reference evidence="1" key="2">
    <citation type="journal article" date="2015" name="Fish Shellfish Immunol.">
        <title>Early steps in the European eel (Anguilla anguilla)-Vibrio vulnificus interaction in the gills: Role of the RtxA13 toxin.</title>
        <authorList>
            <person name="Callol A."/>
            <person name="Pajuelo D."/>
            <person name="Ebbesson L."/>
            <person name="Teles M."/>
            <person name="MacKenzie S."/>
            <person name="Amaro C."/>
        </authorList>
    </citation>
    <scope>NUCLEOTIDE SEQUENCE</scope>
</reference>